<dbReference type="PANTHER" id="PTHR12961">
    <property type="entry name" value="CONSERVED OLIGOMERIC GOLGI COMPLEX COMPONENT 2"/>
    <property type="match status" value="1"/>
</dbReference>
<evidence type="ECO:0000256" key="2">
    <source>
        <dbReference type="ARBA" id="ARBA00007603"/>
    </source>
</evidence>
<gene>
    <name evidence="11" type="ORF">LIER_02974</name>
</gene>
<comment type="similarity">
    <text evidence="2">Belongs to the COG2 family.</text>
</comment>
<protein>
    <recommendedName>
        <fullName evidence="3">Conserved oligomeric Golgi complex subunit 2</fullName>
    </recommendedName>
    <alternativeName>
        <fullName evidence="8">Component of oligomeric Golgi complex 2</fullName>
    </alternativeName>
</protein>
<evidence type="ECO:0000256" key="4">
    <source>
        <dbReference type="ARBA" id="ARBA00022448"/>
    </source>
</evidence>
<evidence type="ECO:0000256" key="6">
    <source>
        <dbReference type="ARBA" id="ARBA00023034"/>
    </source>
</evidence>
<dbReference type="GO" id="GO:0015031">
    <property type="term" value="P:protein transport"/>
    <property type="evidence" value="ECO:0007669"/>
    <property type="project" value="UniProtKB-KW"/>
</dbReference>
<dbReference type="GO" id="GO:0007030">
    <property type="term" value="P:Golgi organization"/>
    <property type="evidence" value="ECO:0007669"/>
    <property type="project" value="InterPro"/>
</dbReference>
<evidence type="ECO:0000313" key="12">
    <source>
        <dbReference type="Proteomes" id="UP001454036"/>
    </source>
</evidence>
<evidence type="ECO:0000256" key="7">
    <source>
        <dbReference type="ARBA" id="ARBA00023136"/>
    </source>
</evidence>
<dbReference type="GO" id="GO:0017119">
    <property type="term" value="C:Golgi transport complex"/>
    <property type="evidence" value="ECO:0007669"/>
    <property type="project" value="TreeGrafter"/>
</dbReference>
<accession>A0AAV3NRI2</accession>
<dbReference type="InterPro" id="IPR024603">
    <property type="entry name" value="COG_complex_COG2_C"/>
</dbReference>
<evidence type="ECO:0000259" key="9">
    <source>
        <dbReference type="Pfam" id="PF06148"/>
    </source>
</evidence>
<dbReference type="InterPro" id="IPR009316">
    <property type="entry name" value="COG2"/>
</dbReference>
<feature type="domain" description="Conserved oligomeric Golgi complex subunit 2 N-terminal" evidence="9">
    <location>
        <begin position="16"/>
        <end position="89"/>
    </location>
</feature>
<keyword evidence="6" id="KW-0333">Golgi apparatus</keyword>
<dbReference type="GO" id="GO:0000139">
    <property type="term" value="C:Golgi membrane"/>
    <property type="evidence" value="ECO:0007669"/>
    <property type="project" value="UniProtKB-SubCell"/>
</dbReference>
<proteinExistence type="inferred from homology"/>
<keyword evidence="5" id="KW-0653">Protein transport</keyword>
<sequence length="743" mass="83615">MAMDLFGEAIDAHPPWLNPPTFLSNSFDPQHYISDLRSFVPLESLRWELKSHLSSLKVELIDLINRDYSDFVSLSTKLVDVEGSVVRMRAPLLEIKEMILGFREALQDSLLSLENRLDQRTQANRAREVLEILLDTFHVVSKVEKLIKELPSVPVDWSNGHMSIKKDSQLSNGINFQHGENGTNLRETQSMLLERIASEMNRLKFYITLAKDMPFIENMERRIQSASLLLDTSLGHCLGDALDHRDESAIYNCLRAYAAIDNTKSAEEIFRSTVVRPLIQKVIPSSSSGGMNEASEDELELDYKVIKRYIEDDCKFLLEISSKENSGLHVFSFLANSILKEVLFAIQKRKPGAFSSGRPTKFLKNYKSSLEFLTHLEGYCTSRSAVARFRAEDVYIEFMRQWNVGVYFKLRFQEIAGALDSALVVATLEPILNTPSDNTQGLILQQSLSLMQCLRSCWKDDILVVSCSDKFLRLTLQLLARYSNWLSTGLAARKTGDSGVSQGCEWAISASPDDLIYIVHDLNSLVIEVTGTYLGDVIELLKSCPKEVIDLVKASILEGGNSLKDALPPVINSIVDTLVVKSVEDLKHMKGITATYRMTNKPLPVRHSPYVTGVLRPLKVFVEGDRATNYLPSDTRDQLVHRAATEITDRYHELAADLVSVARRTESSLLKIRKGAQRRTGTSTDVSDNNVSDTDKICMQLFLDIQEYARNLSLLGVEAADIPAYRSLWQCVAPPDRQSKISY</sequence>
<keyword evidence="12" id="KW-1185">Reference proteome</keyword>
<reference evidence="11 12" key="1">
    <citation type="submission" date="2024-01" db="EMBL/GenBank/DDBJ databases">
        <title>The complete chloroplast genome sequence of Lithospermum erythrorhizon: insights into the phylogenetic relationship among Boraginaceae species and the maternal lineages of purple gromwells.</title>
        <authorList>
            <person name="Okada T."/>
            <person name="Watanabe K."/>
        </authorList>
    </citation>
    <scope>NUCLEOTIDE SEQUENCE [LARGE SCALE GENOMIC DNA]</scope>
</reference>
<evidence type="ECO:0000259" key="10">
    <source>
        <dbReference type="Pfam" id="PF12022"/>
    </source>
</evidence>
<evidence type="ECO:0000256" key="3">
    <source>
        <dbReference type="ARBA" id="ARBA00020977"/>
    </source>
</evidence>
<dbReference type="GO" id="GO:0006891">
    <property type="term" value="P:intra-Golgi vesicle-mediated transport"/>
    <property type="evidence" value="ECO:0007669"/>
    <property type="project" value="TreeGrafter"/>
</dbReference>
<keyword evidence="7" id="KW-0472">Membrane</keyword>
<feature type="domain" description="COG complex component COG2 C-terminal" evidence="10">
    <location>
        <begin position="400"/>
        <end position="705"/>
    </location>
</feature>
<dbReference type="PANTHER" id="PTHR12961:SF0">
    <property type="entry name" value="CONSERVED OLIGOMERIC GOLGI COMPLEX SUBUNIT 2"/>
    <property type="match status" value="1"/>
</dbReference>
<dbReference type="AlphaFoldDB" id="A0AAV3NRI2"/>
<evidence type="ECO:0000256" key="1">
    <source>
        <dbReference type="ARBA" id="ARBA00004395"/>
    </source>
</evidence>
<dbReference type="Pfam" id="PF06148">
    <property type="entry name" value="COG2_N"/>
    <property type="match status" value="1"/>
</dbReference>
<comment type="caution">
    <text evidence="11">The sequence shown here is derived from an EMBL/GenBank/DDBJ whole genome shotgun (WGS) entry which is preliminary data.</text>
</comment>
<comment type="subcellular location">
    <subcellularLocation>
        <location evidence="1">Golgi apparatus membrane</location>
        <topology evidence="1">Peripheral membrane protein</topology>
    </subcellularLocation>
</comment>
<keyword evidence="4" id="KW-0813">Transport</keyword>
<evidence type="ECO:0000256" key="8">
    <source>
        <dbReference type="ARBA" id="ARBA00031344"/>
    </source>
</evidence>
<dbReference type="EMBL" id="BAABME010000343">
    <property type="protein sequence ID" value="GAA0141955.1"/>
    <property type="molecule type" value="Genomic_DNA"/>
</dbReference>
<name>A0AAV3NRI2_LITER</name>
<organism evidence="11 12">
    <name type="scientific">Lithospermum erythrorhizon</name>
    <name type="common">Purple gromwell</name>
    <name type="synonym">Lithospermum officinale var. erythrorhizon</name>
    <dbReference type="NCBI Taxonomy" id="34254"/>
    <lineage>
        <taxon>Eukaryota</taxon>
        <taxon>Viridiplantae</taxon>
        <taxon>Streptophyta</taxon>
        <taxon>Embryophyta</taxon>
        <taxon>Tracheophyta</taxon>
        <taxon>Spermatophyta</taxon>
        <taxon>Magnoliopsida</taxon>
        <taxon>eudicotyledons</taxon>
        <taxon>Gunneridae</taxon>
        <taxon>Pentapetalae</taxon>
        <taxon>asterids</taxon>
        <taxon>lamiids</taxon>
        <taxon>Boraginales</taxon>
        <taxon>Boraginaceae</taxon>
        <taxon>Boraginoideae</taxon>
        <taxon>Lithospermeae</taxon>
        <taxon>Lithospermum</taxon>
    </lineage>
</organism>
<evidence type="ECO:0000256" key="5">
    <source>
        <dbReference type="ARBA" id="ARBA00022927"/>
    </source>
</evidence>
<evidence type="ECO:0000313" key="11">
    <source>
        <dbReference type="EMBL" id="GAA0141955.1"/>
    </source>
</evidence>
<dbReference type="Proteomes" id="UP001454036">
    <property type="component" value="Unassembled WGS sequence"/>
</dbReference>
<dbReference type="Pfam" id="PF12022">
    <property type="entry name" value="COG2_C"/>
    <property type="match status" value="1"/>
</dbReference>
<dbReference type="InterPro" id="IPR024602">
    <property type="entry name" value="COG_su2_N"/>
</dbReference>